<keyword evidence="2" id="KW-1185">Reference proteome</keyword>
<evidence type="ECO:0000313" key="1">
    <source>
        <dbReference type="EMBL" id="QPI48533.1"/>
    </source>
</evidence>
<dbReference type="Proteomes" id="UP000662888">
    <property type="component" value="Chromosome"/>
</dbReference>
<proteinExistence type="predicted"/>
<reference evidence="1 2" key="1">
    <citation type="submission" date="2020-11" db="EMBL/GenBank/DDBJ databases">
        <authorList>
            <person name="Sun Q."/>
        </authorList>
    </citation>
    <scope>NUCLEOTIDE SEQUENCE [LARGE SCALE GENOMIC DNA]</scope>
    <source>
        <strain evidence="1 2">P8398</strain>
    </source>
</reference>
<organism evidence="1 2">
    <name type="scientific">Massilia antarctica</name>
    <dbReference type="NCBI Taxonomy" id="2765360"/>
    <lineage>
        <taxon>Bacteria</taxon>
        <taxon>Pseudomonadati</taxon>
        <taxon>Pseudomonadota</taxon>
        <taxon>Betaproteobacteria</taxon>
        <taxon>Burkholderiales</taxon>
        <taxon>Oxalobacteraceae</taxon>
        <taxon>Telluria group</taxon>
        <taxon>Massilia</taxon>
    </lineage>
</organism>
<name>A0AA48W9U3_9BURK</name>
<dbReference type="EMBL" id="CP065053">
    <property type="protein sequence ID" value="QPI48533.1"/>
    <property type="molecule type" value="Genomic_DNA"/>
</dbReference>
<gene>
    <name evidence="1" type="ORF">IV454_23830</name>
</gene>
<dbReference type="RefSeq" id="WP_206088150.1">
    <property type="nucleotide sequence ID" value="NZ_CP065053.1"/>
</dbReference>
<sequence>MRKIGVTQHAMFTYRSLEERILAEHPLHKLRVLVDGILQGLAVRACSLSADIDGMQRALCDVRVKKSRGLVR</sequence>
<protein>
    <submittedName>
        <fullName evidence="1">Uncharacterized protein</fullName>
    </submittedName>
</protein>
<accession>A0AA48W9U3</accession>
<evidence type="ECO:0000313" key="2">
    <source>
        <dbReference type="Proteomes" id="UP000662888"/>
    </source>
</evidence>